<dbReference type="AlphaFoldDB" id="A0A6J6GHK1"/>
<dbReference type="PANTHER" id="PTHR38340">
    <property type="entry name" value="S-LAYER PROTEIN"/>
    <property type="match status" value="1"/>
</dbReference>
<organism evidence="4">
    <name type="scientific">freshwater metagenome</name>
    <dbReference type="NCBI Taxonomy" id="449393"/>
    <lineage>
        <taxon>unclassified sequences</taxon>
        <taxon>metagenomes</taxon>
        <taxon>ecological metagenomes</taxon>
    </lineage>
</organism>
<comment type="subcellular location">
    <subcellularLocation>
        <location evidence="1">Secreted</location>
    </subcellularLocation>
</comment>
<evidence type="ECO:0000256" key="2">
    <source>
        <dbReference type="ARBA" id="ARBA00022525"/>
    </source>
</evidence>
<dbReference type="InterPro" id="IPR001343">
    <property type="entry name" value="Hemolysn_Ca-bd"/>
</dbReference>
<evidence type="ECO:0000313" key="4">
    <source>
        <dbReference type="EMBL" id="CAB4598574.1"/>
    </source>
</evidence>
<dbReference type="GO" id="GO:0005576">
    <property type="term" value="C:extracellular region"/>
    <property type="evidence" value="ECO:0007669"/>
    <property type="project" value="UniProtKB-SubCell"/>
</dbReference>
<evidence type="ECO:0000256" key="1">
    <source>
        <dbReference type="ARBA" id="ARBA00004613"/>
    </source>
</evidence>
<name>A0A6J6GHK1_9ZZZZ</name>
<dbReference type="Pfam" id="PF00353">
    <property type="entry name" value="HemolysinCabind"/>
    <property type="match status" value="3"/>
</dbReference>
<feature type="region of interest" description="Disordered" evidence="3">
    <location>
        <begin position="83"/>
        <end position="107"/>
    </location>
</feature>
<dbReference type="EMBL" id="CAEZUE010000137">
    <property type="protein sequence ID" value="CAB4598574.1"/>
    <property type="molecule type" value="Genomic_DNA"/>
</dbReference>
<evidence type="ECO:0000256" key="3">
    <source>
        <dbReference type="SAM" id="MobiDB-lite"/>
    </source>
</evidence>
<dbReference type="InterPro" id="IPR011049">
    <property type="entry name" value="Serralysin-like_metalloprot_C"/>
</dbReference>
<dbReference type="InterPro" id="IPR018511">
    <property type="entry name" value="Hemolysin-typ_Ca-bd_CS"/>
</dbReference>
<dbReference type="SUPFAM" id="SSF51120">
    <property type="entry name" value="beta-Roll"/>
    <property type="match status" value="1"/>
</dbReference>
<dbReference type="PRINTS" id="PR00313">
    <property type="entry name" value="CABNDNGRPT"/>
</dbReference>
<reference evidence="4" key="1">
    <citation type="submission" date="2020-05" db="EMBL/GenBank/DDBJ databases">
        <authorList>
            <person name="Chiriac C."/>
            <person name="Salcher M."/>
            <person name="Ghai R."/>
            <person name="Kavagutti S V."/>
        </authorList>
    </citation>
    <scope>NUCLEOTIDE SEQUENCE</scope>
</reference>
<dbReference type="Gene3D" id="2.150.10.10">
    <property type="entry name" value="Serralysin-like metalloprotease, C-terminal"/>
    <property type="match status" value="3"/>
</dbReference>
<dbReference type="GO" id="GO:0005509">
    <property type="term" value="F:calcium ion binding"/>
    <property type="evidence" value="ECO:0007669"/>
    <property type="project" value="InterPro"/>
</dbReference>
<feature type="compositionally biased region" description="Low complexity" evidence="3">
    <location>
        <begin position="97"/>
        <end position="107"/>
    </location>
</feature>
<dbReference type="InterPro" id="IPR050557">
    <property type="entry name" value="RTX_toxin/Mannuronan_C5-epim"/>
</dbReference>
<proteinExistence type="predicted"/>
<dbReference type="PROSITE" id="PS00330">
    <property type="entry name" value="HEMOLYSIN_CALCIUM"/>
    <property type="match status" value="4"/>
</dbReference>
<protein>
    <submittedName>
        <fullName evidence="4">Unannotated protein</fullName>
    </submittedName>
</protein>
<keyword evidence="2" id="KW-0964">Secreted</keyword>
<accession>A0A6J6GHK1</accession>
<dbReference type="PANTHER" id="PTHR38340:SF1">
    <property type="entry name" value="S-LAYER PROTEIN"/>
    <property type="match status" value="1"/>
</dbReference>
<sequence length="417" mass="42532">MSAIRTAMVAVGAAVFAVLVPLPANAYTPPVVSCTITGTARNDVLVGTSGNDVICGLGGNDTISGGNGNDTIRGGVGNDKIAGGNGTDRLEGEVGNDTIDGGAGADSIDGGVGNDSLTGGVGDDALLGSAGIDNLSGGAGDDASSGGAGTDSILSGLGDDTCSHDPVDRRLDTCTTDRTAPTVSFLSDNPREIEAGSTAVIRWEASDPSGVIMSLANVGGPPGWLDWCGFGMPAQRIFGSADSGTYELRCAIPDNAVNERYTVFVYAADAIGNTTTDWLQFEFTVTNGSPDNQLPEVGVVRIPQTVGLGESFTVDVDVTDESGTAGVYSWFRGAAPYYYSDQNGMFISADGPAVLVSGDATNGTFRQTLTVANWARPGQYSLLLSIRDEVGNRGALDLPYTITVVDRSVPAQTTPSG</sequence>
<gene>
    <name evidence="4" type="ORF">UFOPK1788_00946</name>
</gene>